<dbReference type="GO" id="GO:0032259">
    <property type="term" value="P:methylation"/>
    <property type="evidence" value="ECO:0007669"/>
    <property type="project" value="UniProtKB-KW"/>
</dbReference>
<dbReference type="KEGG" id="psel:GM415_15670"/>
<organism evidence="2 3">
    <name type="scientific">Pseudodesulfovibrio cashew</name>
    <dbReference type="NCBI Taxonomy" id="2678688"/>
    <lineage>
        <taxon>Bacteria</taxon>
        <taxon>Pseudomonadati</taxon>
        <taxon>Thermodesulfobacteriota</taxon>
        <taxon>Desulfovibrionia</taxon>
        <taxon>Desulfovibrionales</taxon>
        <taxon>Desulfovibrionaceae</taxon>
    </lineage>
</organism>
<sequence>MAEPAPLWERPELRDAAGLTLRPGGFSLTDRGAELIGLLPGWRVLDVGSGLGATTSRLRARYGAEAYGVEPSSVQVERAESRIGLVQALGDELPFTNGAFKAIFCECVFSLFPVPGVGLSEFRRVLEPGGFLVLSDLCSGDSGTAGGGSCADRAVPLRRTRDLLEAAGFTIFAVEDHTRLLRELAARLAFAGSSECLCNRGKLGYYLMIAQKKEC</sequence>
<keyword evidence="2" id="KW-0808">Transferase</keyword>
<evidence type="ECO:0000313" key="3">
    <source>
        <dbReference type="Proteomes" id="UP000428328"/>
    </source>
</evidence>
<evidence type="ECO:0000313" key="2">
    <source>
        <dbReference type="EMBL" id="QGY42081.1"/>
    </source>
</evidence>
<proteinExistence type="predicted"/>
<feature type="domain" description="Methyltransferase type 11" evidence="1">
    <location>
        <begin position="45"/>
        <end position="134"/>
    </location>
</feature>
<dbReference type="NCBIfam" id="NF045667">
    <property type="entry name" value="MTase_DVU1556"/>
    <property type="match status" value="1"/>
</dbReference>
<protein>
    <submittedName>
        <fullName evidence="2">Methyltransferase domain-containing protein</fullName>
    </submittedName>
</protein>
<dbReference type="InterPro" id="IPR029063">
    <property type="entry name" value="SAM-dependent_MTases_sf"/>
</dbReference>
<keyword evidence="2" id="KW-0489">Methyltransferase</keyword>
<dbReference type="EMBL" id="CP046400">
    <property type="protein sequence ID" value="QGY42081.1"/>
    <property type="molecule type" value="Genomic_DNA"/>
</dbReference>
<dbReference type="AlphaFoldDB" id="A0A6I6JIJ2"/>
<dbReference type="GO" id="GO:0008757">
    <property type="term" value="F:S-adenosylmethionine-dependent methyltransferase activity"/>
    <property type="evidence" value="ECO:0007669"/>
    <property type="project" value="InterPro"/>
</dbReference>
<accession>A0A6I6JIJ2</accession>
<name>A0A6I6JIJ2_9BACT</name>
<dbReference type="Gene3D" id="3.40.50.150">
    <property type="entry name" value="Vaccinia Virus protein VP39"/>
    <property type="match status" value="1"/>
</dbReference>
<dbReference type="Proteomes" id="UP000428328">
    <property type="component" value="Chromosome"/>
</dbReference>
<dbReference type="CDD" id="cd02440">
    <property type="entry name" value="AdoMet_MTases"/>
    <property type="match status" value="1"/>
</dbReference>
<dbReference type="SUPFAM" id="SSF53335">
    <property type="entry name" value="S-adenosyl-L-methionine-dependent methyltransferases"/>
    <property type="match status" value="1"/>
</dbReference>
<dbReference type="Pfam" id="PF08241">
    <property type="entry name" value="Methyltransf_11"/>
    <property type="match status" value="1"/>
</dbReference>
<evidence type="ECO:0000259" key="1">
    <source>
        <dbReference type="Pfam" id="PF08241"/>
    </source>
</evidence>
<gene>
    <name evidence="2" type="ORF">GM415_15670</name>
</gene>
<dbReference type="PANTHER" id="PTHR43591">
    <property type="entry name" value="METHYLTRANSFERASE"/>
    <property type="match status" value="1"/>
</dbReference>
<keyword evidence="3" id="KW-1185">Reference proteome</keyword>
<dbReference type="InterPro" id="IPR013216">
    <property type="entry name" value="Methyltransf_11"/>
</dbReference>
<reference evidence="2 3" key="1">
    <citation type="submission" date="2019-11" db="EMBL/GenBank/DDBJ databases">
        <authorList>
            <person name="Zheng R.K."/>
            <person name="Sun C.M."/>
        </authorList>
    </citation>
    <scope>NUCLEOTIDE SEQUENCE [LARGE SCALE GENOMIC DNA]</scope>
    <source>
        <strain evidence="2 3">SRB007</strain>
    </source>
</reference>